<evidence type="ECO:0000256" key="3">
    <source>
        <dbReference type="ARBA" id="ARBA00022989"/>
    </source>
</evidence>
<dbReference type="InterPro" id="IPR011701">
    <property type="entry name" value="MFS"/>
</dbReference>
<feature type="transmembrane region" description="Helical" evidence="6">
    <location>
        <begin position="368"/>
        <end position="385"/>
    </location>
</feature>
<dbReference type="AlphaFoldDB" id="A0A8I2YXP6"/>
<feature type="transmembrane region" description="Helical" evidence="6">
    <location>
        <begin position="130"/>
        <end position="156"/>
    </location>
</feature>
<feature type="transmembrane region" description="Helical" evidence="6">
    <location>
        <begin position="176"/>
        <end position="195"/>
    </location>
</feature>
<feature type="transmembrane region" description="Helical" evidence="6">
    <location>
        <begin position="95"/>
        <end position="118"/>
    </location>
</feature>
<keyword evidence="8" id="KW-1185">Reference proteome</keyword>
<dbReference type="InterPro" id="IPR036259">
    <property type="entry name" value="MFS_trans_sf"/>
</dbReference>
<feature type="transmembrane region" description="Helical" evidence="6">
    <location>
        <begin position="62"/>
        <end position="83"/>
    </location>
</feature>
<dbReference type="Pfam" id="PF07690">
    <property type="entry name" value="MFS_1"/>
    <property type="match status" value="1"/>
</dbReference>
<proteinExistence type="predicted"/>
<dbReference type="EMBL" id="JAGFBS010000006">
    <property type="protein sequence ID" value="KAG6378853.1"/>
    <property type="molecule type" value="Genomic_DNA"/>
</dbReference>
<evidence type="ECO:0000313" key="7">
    <source>
        <dbReference type="EMBL" id="KAG6378853.1"/>
    </source>
</evidence>
<feature type="transmembrane region" description="Helical" evidence="6">
    <location>
        <begin position="207"/>
        <end position="227"/>
    </location>
</feature>
<dbReference type="GO" id="GO:0005886">
    <property type="term" value="C:plasma membrane"/>
    <property type="evidence" value="ECO:0007669"/>
    <property type="project" value="TreeGrafter"/>
</dbReference>
<accession>A0A8I2YXP6</accession>
<feature type="transmembrane region" description="Helical" evidence="6">
    <location>
        <begin position="485"/>
        <end position="504"/>
    </location>
</feature>
<evidence type="ECO:0000256" key="5">
    <source>
        <dbReference type="SAM" id="MobiDB-lite"/>
    </source>
</evidence>
<keyword evidence="2 6" id="KW-0812">Transmembrane</keyword>
<organism evidence="7 8">
    <name type="scientific">Boletus reticuloceps</name>
    <dbReference type="NCBI Taxonomy" id="495285"/>
    <lineage>
        <taxon>Eukaryota</taxon>
        <taxon>Fungi</taxon>
        <taxon>Dikarya</taxon>
        <taxon>Basidiomycota</taxon>
        <taxon>Agaricomycotina</taxon>
        <taxon>Agaricomycetes</taxon>
        <taxon>Agaricomycetidae</taxon>
        <taxon>Boletales</taxon>
        <taxon>Boletineae</taxon>
        <taxon>Boletaceae</taxon>
        <taxon>Boletoideae</taxon>
        <taxon>Boletus</taxon>
    </lineage>
</organism>
<keyword evidence="3 6" id="KW-1133">Transmembrane helix</keyword>
<keyword evidence="4 6" id="KW-0472">Membrane</keyword>
<comment type="subcellular location">
    <subcellularLocation>
        <location evidence="1">Membrane</location>
        <topology evidence="1">Multi-pass membrane protein</topology>
    </subcellularLocation>
</comment>
<gene>
    <name evidence="7" type="ORF">JVT61DRAFT_13133</name>
</gene>
<evidence type="ECO:0000256" key="2">
    <source>
        <dbReference type="ARBA" id="ARBA00022692"/>
    </source>
</evidence>
<dbReference type="GO" id="GO:0022857">
    <property type="term" value="F:transmembrane transporter activity"/>
    <property type="evidence" value="ECO:0007669"/>
    <property type="project" value="InterPro"/>
</dbReference>
<evidence type="ECO:0000256" key="1">
    <source>
        <dbReference type="ARBA" id="ARBA00004141"/>
    </source>
</evidence>
<name>A0A8I2YXP6_9AGAM</name>
<sequence>MPVADDTVSIASSPTHVDKTRTDGLAHPGQGQPTVFDEKVEDKDVWEHNPHNPRNWSPLKKWTATSLVSFYTLVTPLASSMMAPGLPDLALKYGITNPTVLALTLSIFLLSFAIGPLFLGPLSEMYGRVWVLHISNLVFLCFNLGCALAPTVNSFIGFASSVRLQFSSYISLQLKLVAGLAGSAPIACPAIGPVMGGFISQTHGVQSVFYVIVGLCGIAAILAIPLLRETYAPVIRRRLHAQGADLEKEIDNVPVQVGWDYLWLNLKRPVILLTRSFICFILSLYMALVNPSSLPDLFATVYHFSVGISGLAYVGLGLGFCGAALLSAKISDQIYHRVRARYLLKSFDSTITQLAARNGGQGKPEMRIPALIFGSFFAPIGLFWYGWSAQAKIHRIMPYYRNVNLWFQLIDDVVRVPSCTLRVLKREMHVLPSLPIQLYLVDTFAYSASALAAASVFRSFLGFVFPLFGAQTYAKLGYGGGNSLLAGLAIVFGIPFPVWIYYYGERIRARSSLSR</sequence>
<evidence type="ECO:0000313" key="8">
    <source>
        <dbReference type="Proteomes" id="UP000683000"/>
    </source>
</evidence>
<dbReference type="SUPFAM" id="SSF103473">
    <property type="entry name" value="MFS general substrate transporter"/>
    <property type="match status" value="1"/>
</dbReference>
<dbReference type="PANTHER" id="PTHR23502">
    <property type="entry name" value="MAJOR FACILITATOR SUPERFAMILY"/>
    <property type="match status" value="1"/>
</dbReference>
<dbReference type="Gene3D" id="1.20.1250.20">
    <property type="entry name" value="MFS general substrate transporter like domains"/>
    <property type="match status" value="1"/>
</dbReference>
<dbReference type="Proteomes" id="UP000683000">
    <property type="component" value="Unassembled WGS sequence"/>
</dbReference>
<evidence type="ECO:0000256" key="4">
    <source>
        <dbReference type="ARBA" id="ARBA00023136"/>
    </source>
</evidence>
<feature type="region of interest" description="Disordered" evidence="5">
    <location>
        <begin position="1"/>
        <end position="34"/>
    </location>
</feature>
<dbReference type="PANTHER" id="PTHR23502:SF60">
    <property type="entry name" value="MAJOR FACILITATOR SUPERFAMILY (MFS) PROFILE DOMAIN-CONTAINING PROTEIN-RELATED"/>
    <property type="match status" value="1"/>
</dbReference>
<reference evidence="7" key="1">
    <citation type="submission" date="2021-03" db="EMBL/GenBank/DDBJ databases">
        <title>Evolutionary innovations through gain and loss of genes in the ectomycorrhizal Boletales.</title>
        <authorList>
            <person name="Wu G."/>
            <person name="Miyauchi S."/>
            <person name="Morin E."/>
            <person name="Yang Z.-L."/>
            <person name="Xu J."/>
            <person name="Martin F.M."/>
        </authorList>
    </citation>
    <scope>NUCLEOTIDE SEQUENCE</scope>
    <source>
        <strain evidence="7">BR01</strain>
    </source>
</reference>
<feature type="transmembrane region" description="Helical" evidence="6">
    <location>
        <begin position="301"/>
        <end position="327"/>
    </location>
</feature>
<comment type="caution">
    <text evidence="7">The sequence shown here is derived from an EMBL/GenBank/DDBJ whole genome shotgun (WGS) entry which is preliminary data.</text>
</comment>
<dbReference type="OrthoDB" id="6770063at2759"/>
<protein>
    <submittedName>
        <fullName evidence="7">Major facilitator superfamily domain-containing protein</fullName>
    </submittedName>
</protein>
<feature type="transmembrane region" description="Helical" evidence="6">
    <location>
        <begin position="444"/>
        <end position="465"/>
    </location>
</feature>
<evidence type="ECO:0000256" key="6">
    <source>
        <dbReference type="SAM" id="Phobius"/>
    </source>
</evidence>
<feature type="transmembrane region" description="Helical" evidence="6">
    <location>
        <begin position="270"/>
        <end position="289"/>
    </location>
</feature>